<dbReference type="PANTHER" id="PTHR13833">
    <property type="match status" value="1"/>
</dbReference>
<proteinExistence type="predicted"/>
<dbReference type="SUPFAM" id="SSF101898">
    <property type="entry name" value="NHL repeat"/>
    <property type="match status" value="1"/>
</dbReference>
<name>E6Q5W1_9ZZZZ</name>
<dbReference type="InterPro" id="IPR001258">
    <property type="entry name" value="NHL_repeat"/>
</dbReference>
<comment type="caution">
    <text evidence="2">The sequence shown here is derived from an EMBL/GenBank/DDBJ whole genome shotgun (WGS) entry which is preliminary data.</text>
</comment>
<dbReference type="InterPro" id="IPR011042">
    <property type="entry name" value="6-blade_b-propeller_TolB-like"/>
</dbReference>
<reference evidence="2" key="1">
    <citation type="submission" date="2009-10" db="EMBL/GenBank/DDBJ databases">
        <title>Diversity of trophic interactions inside an arsenic-rich microbial ecosystem.</title>
        <authorList>
            <person name="Bertin P.N."/>
            <person name="Heinrich-Salmeron A."/>
            <person name="Pelletier E."/>
            <person name="Goulhen-Chollet F."/>
            <person name="Arsene-Ploetze F."/>
            <person name="Gallien S."/>
            <person name="Calteau A."/>
            <person name="Vallenet D."/>
            <person name="Casiot C."/>
            <person name="Chane-Woon-Ming B."/>
            <person name="Giloteaux L."/>
            <person name="Barakat M."/>
            <person name="Bonnefoy V."/>
            <person name="Bruneel O."/>
            <person name="Chandler M."/>
            <person name="Cleiss J."/>
            <person name="Duran R."/>
            <person name="Elbaz-Poulichet F."/>
            <person name="Fonknechten N."/>
            <person name="Lauga B."/>
            <person name="Mornico D."/>
            <person name="Ortet P."/>
            <person name="Schaeffer C."/>
            <person name="Siguier P."/>
            <person name="Alexander Thil Smith A."/>
            <person name="Van Dorsselaer A."/>
            <person name="Weissenbach J."/>
            <person name="Medigue C."/>
            <person name="Le Paslier D."/>
        </authorList>
    </citation>
    <scope>NUCLEOTIDE SEQUENCE</scope>
</reference>
<dbReference type="EMBL" id="CABO01000046">
    <property type="protein sequence ID" value="CBI02964.1"/>
    <property type="molecule type" value="Genomic_DNA"/>
</dbReference>
<evidence type="ECO:0008006" key="4">
    <source>
        <dbReference type="Google" id="ProtNLM"/>
    </source>
</evidence>
<evidence type="ECO:0000256" key="1">
    <source>
        <dbReference type="ARBA" id="ARBA00022737"/>
    </source>
</evidence>
<dbReference type="PROSITE" id="PS51257">
    <property type="entry name" value="PROKAR_LIPOPROTEIN"/>
    <property type="match status" value="1"/>
</dbReference>
<dbReference type="EMBL" id="CABO01000039">
    <property type="protein sequence ID" value="CBI02582.1"/>
    <property type="molecule type" value="Genomic_DNA"/>
</dbReference>
<evidence type="ECO:0000313" key="2">
    <source>
        <dbReference type="EMBL" id="CBI02582.1"/>
    </source>
</evidence>
<accession>E6Q5W1</accession>
<gene>
    <name evidence="3" type="ORF">CARN4_1306</name>
    <name evidence="2" type="ORF">CARN4_2430</name>
</gene>
<organism evidence="2">
    <name type="scientific">mine drainage metagenome</name>
    <dbReference type="NCBI Taxonomy" id="410659"/>
    <lineage>
        <taxon>unclassified sequences</taxon>
        <taxon>metagenomes</taxon>
        <taxon>ecological metagenomes</taxon>
    </lineage>
</organism>
<dbReference type="Pfam" id="PF01436">
    <property type="entry name" value="NHL"/>
    <property type="match status" value="1"/>
</dbReference>
<protein>
    <recommendedName>
        <fullName evidence="4">NHL repeat protein</fullName>
    </recommendedName>
</protein>
<sequence>MIARVGIAVVFALSLVGCGGGASSHAVLPGASQGATTGTNAQFVIKVPPKTGTGTGRGPAYVSPSTQSVSMQVDSGTPIVTNLTPGSPDCNVPAPLSPLICTLPLVVAAGTHTFTFTTYDGLAGAGNVLSTNSAPFTVVANQANVVNLTLAGVPASLLVEPGSGDAQIVGSGSVGFQFTGEVPHTVIVLPQDADGNLILGPGAPTISASVTGASSGSGLSVAPASGNPNAFTLSSTGFGTASLSLVATPAAASAGSALNASVSLDATVYSSVIAGGGGGPYADGTGAAAGFDSPAGVAVDTANNNLYVADTYACSIRQVTTAGVVTTPYGPLPPNTGVCGATNGTGNAVLFDRFYALAYDSANGNLYEIDAGYGCGLRQITASGVVTTLAGGTTCGYADGTGSAAEFSGSTGGIVYDPTDSDLYVDDTNNCAIRQVTLSGVVTTVAGNPPPTASCGTVDATGTAARFYESQGIAYDSVNQSLYVTDRYRVRQVTVPGYVVTTIAGPVPPTSTLGFTDGSGSAASFSYPFGITYDSTDGNLYVVDSRNAAIRQVTPAGVVTTIAGSTPPTPSYGAAGGFGSAAQFEQLYGVAYDAATNALYVTDERNTSIVQVQL</sequence>
<keyword evidence="1" id="KW-0677">Repeat</keyword>
<dbReference type="PANTHER" id="PTHR13833:SF71">
    <property type="entry name" value="NHL DOMAIN-CONTAINING PROTEIN"/>
    <property type="match status" value="1"/>
</dbReference>
<dbReference type="AlphaFoldDB" id="E6Q5W1"/>
<dbReference type="Gene3D" id="2.120.10.30">
    <property type="entry name" value="TolB, C-terminal domain"/>
    <property type="match status" value="4"/>
</dbReference>
<evidence type="ECO:0000313" key="3">
    <source>
        <dbReference type="EMBL" id="CBI02964.1"/>
    </source>
</evidence>